<dbReference type="OrthoDB" id="1076608at2759"/>
<feature type="compositionally biased region" description="Low complexity" evidence="1">
    <location>
        <begin position="11"/>
        <end position="21"/>
    </location>
</feature>
<feature type="compositionally biased region" description="Low complexity" evidence="1">
    <location>
        <begin position="35"/>
        <end position="49"/>
    </location>
</feature>
<feature type="compositionally biased region" description="Polar residues" evidence="1">
    <location>
        <begin position="786"/>
        <end position="795"/>
    </location>
</feature>
<comment type="caution">
    <text evidence="3">The sequence shown here is derived from an EMBL/GenBank/DDBJ whole genome shotgun (WGS) entry which is preliminary data.</text>
</comment>
<feature type="compositionally biased region" description="Basic and acidic residues" evidence="1">
    <location>
        <begin position="672"/>
        <end position="681"/>
    </location>
</feature>
<feature type="compositionally biased region" description="Basic and acidic residues" evidence="1">
    <location>
        <begin position="928"/>
        <end position="940"/>
    </location>
</feature>
<evidence type="ECO:0000256" key="2">
    <source>
        <dbReference type="SAM" id="Phobius"/>
    </source>
</evidence>
<feature type="region of interest" description="Disordered" evidence="1">
    <location>
        <begin position="921"/>
        <end position="1025"/>
    </location>
</feature>
<keyword evidence="4" id="KW-1185">Reference proteome</keyword>
<dbReference type="PANTHER" id="PTHR38426:SF1">
    <property type="entry name" value="MAINTENANCE OF TELOMERE CAPPING PROTEIN 4"/>
    <property type="match status" value="1"/>
</dbReference>
<evidence type="ECO:0000313" key="3">
    <source>
        <dbReference type="EMBL" id="KAF2271105.1"/>
    </source>
</evidence>
<feature type="region of interest" description="Disordered" evidence="1">
    <location>
        <begin position="829"/>
        <end position="882"/>
    </location>
</feature>
<feature type="compositionally biased region" description="Basic and acidic residues" evidence="1">
    <location>
        <begin position="796"/>
        <end position="806"/>
    </location>
</feature>
<accession>A0A9P4TS77</accession>
<feature type="compositionally biased region" description="Polar residues" evidence="1">
    <location>
        <begin position="842"/>
        <end position="861"/>
    </location>
</feature>
<feature type="compositionally biased region" description="Polar residues" evidence="1">
    <location>
        <begin position="50"/>
        <end position="62"/>
    </location>
</feature>
<feature type="region of interest" description="Disordered" evidence="1">
    <location>
        <begin position="600"/>
        <end position="625"/>
    </location>
</feature>
<organism evidence="3 4">
    <name type="scientific">Lojkania enalia</name>
    <dbReference type="NCBI Taxonomy" id="147567"/>
    <lineage>
        <taxon>Eukaryota</taxon>
        <taxon>Fungi</taxon>
        <taxon>Dikarya</taxon>
        <taxon>Ascomycota</taxon>
        <taxon>Pezizomycotina</taxon>
        <taxon>Dothideomycetes</taxon>
        <taxon>Pleosporomycetidae</taxon>
        <taxon>Pleosporales</taxon>
        <taxon>Pleosporales incertae sedis</taxon>
        <taxon>Lojkania</taxon>
    </lineage>
</organism>
<gene>
    <name evidence="3" type="ORF">CC78DRAFT_11651</name>
</gene>
<protein>
    <submittedName>
        <fullName evidence="3">Uncharacterized protein</fullName>
    </submittedName>
</protein>
<sequence>MSGPSTERRPSVSSEPSATSSQTLNSPAAGKYNNSGEGSSSQRPSLSGSRQNSRSATGGSDSRVQDSDYTLKDDYIGEHDFAHRRHRVRRSGGFLLDSVFSTGTKTRQHAHGSPRTEDVKGKRSARHSNDGPDRQGRLWAAKDASSRSSPLSRQVLGADEDAPEGESRVDSANTEERRDDGLLIARHRQSVHNAPTAASNGSSGPHEGAPGAVIDPNQIVHMALNLSESRRRNLSAGQLMVPQSSGSRQYLNEQRRFSRNISPIGGRRSPSGLRHMSESIPRRGSLLQQGHMNPPSEATLVRRDKARAYIELRIQYLRLLEHLPPLKPDASAPGNFIYASSNVPGSPYPQLIRMPSHAGARHELGRAYNPLQYIRNRRIRARERKVLDHEPEEFSDIERVREWVDRVEAASHLPGYWRQDGVVLPELHEGHEQTHGPAKPNRPRMGWMFTSEELLADAHWLEQNDNKTILEDRHGRKIFPPIERQSMDLLQPRASKEYSEKRRKSWVEGLAGLSDTHTADESEPNSERGRKRRLLPPFRAESPKHKKHGWRSSRPQTGNLSDSSDSDSGSQRYRARGVPKIDINNNTGPLALRMQELMEKEAQENDKISPTLLSPDTPDKWGTGHARLSDTAITRSSMDSTRLANGSPVADFHISPKPLPENNKVNPALNKDNVREPRSSFEDLDSTAPNTPNLAKHFPHIGADLSPPPSRGTSVSRKPKKSKLDIFRSDENAKSHQNELDSAGSDRKRSSRYVSEEVADNNSLGTAILAAPSAVKSLLAHRKNDSVGSLNSPENPSRKDTRDFKEPSSAVTRFFKGVKNEGSKVGDIIFRRDRPTEDSDTDIVSSVASNASDSEPGSSNPRKYRPDLLRSPTAGSVTSKKTGRYHLDLPSFLPSNYNAEDKAYATDSQLPDDHITRQALARAKNRSPRFDKLAPPRIDLRSISASSSPGPSRPHTPSANRHTLEKVLARPSGVGAAGVPVTGLARPPSDSSDRKRSTSRPTLEGKRHWSIADDDNNSLHPKTSSSIITQSDIARTRALFLCSGVKAKEIARRAHERRESLPAFLTRAAKTANAHLIPVPKKEEHVLAARILVNNLEASTNILHNSTEVFRESTVKNLTASIAHLKARVEVELFARVRSSGDEAVRITHEVSSEAPLLVKRVTDEIDRMIRNRRRRMRWARRVGWMLVEWMLLGLMWWLWFIVVVLRTVRQVVGWGWGAARWLLWI</sequence>
<keyword evidence="2" id="KW-1133">Transmembrane helix</keyword>
<proteinExistence type="predicted"/>
<feature type="transmembrane region" description="Helical" evidence="2">
    <location>
        <begin position="1183"/>
        <end position="1206"/>
    </location>
</feature>
<feature type="region of interest" description="Disordered" evidence="1">
    <location>
        <begin position="509"/>
        <end position="587"/>
    </location>
</feature>
<evidence type="ECO:0000313" key="4">
    <source>
        <dbReference type="Proteomes" id="UP000800093"/>
    </source>
</evidence>
<feature type="compositionally biased region" description="Low complexity" evidence="1">
    <location>
        <begin position="561"/>
        <end position="570"/>
    </location>
</feature>
<keyword evidence="2" id="KW-0472">Membrane</keyword>
<dbReference type="InterPro" id="IPR038769">
    <property type="entry name" value="MTC4"/>
</dbReference>
<name>A0A9P4TS77_9PLEO</name>
<reference evidence="4" key="1">
    <citation type="journal article" date="2020" name="Stud. Mycol.">
        <title>101 Dothideomycetes genomes: A test case for predicting lifestyles and emergence of pathogens.</title>
        <authorList>
            <person name="Haridas S."/>
            <person name="Albert R."/>
            <person name="Binder M."/>
            <person name="Bloem J."/>
            <person name="LaButti K."/>
            <person name="Salamov A."/>
            <person name="Andreopoulos B."/>
            <person name="Baker S."/>
            <person name="Barry K."/>
            <person name="Bills G."/>
            <person name="Bluhm B."/>
            <person name="Cannon C."/>
            <person name="Castanera R."/>
            <person name="Culley D."/>
            <person name="Daum C."/>
            <person name="Ezra D."/>
            <person name="Gonzalez J."/>
            <person name="Henrissat B."/>
            <person name="Kuo A."/>
            <person name="Liang C."/>
            <person name="Lipzen A."/>
            <person name="Lutzoni F."/>
            <person name="Magnuson J."/>
            <person name="Mondo S."/>
            <person name="Nolan M."/>
            <person name="Ohm R."/>
            <person name="Pangilinan J."/>
            <person name="Park H.-J."/>
            <person name="Ramirez L."/>
            <person name="Alfaro M."/>
            <person name="Sun H."/>
            <person name="Tritt A."/>
            <person name="Yoshinaga Y."/>
            <person name="Zwiers L.-H."/>
            <person name="Turgeon B."/>
            <person name="Goodwin S."/>
            <person name="Spatafora J."/>
            <person name="Crous P."/>
            <person name="Grigoriev I."/>
        </authorList>
    </citation>
    <scope>NUCLEOTIDE SEQUENCE [LARGE SCALE GENOMIC DNA]</scope>
    <source>
        <strain evidence="4">CBS 304.66</strain>
    </source>
</reference>
<feature type="region of interest" description="Disordered" evidence="1">
    <location>
        <begin position="650"/>
        <end position="754"/>
    </location>
</feature>
<feature type="compositionally biased region" description="Basic and acidic residues" evidence="1">
    <location>
        <begin position="1"/>
        <end position="10"/>
    </location>
</feature>
<feature type="compositionally biased region" description="Basic and acidic residues" evidence="1">
    <location>
        <begin position="114"/>
        <end position="136"/>
    </location>
</feature>
<feature type="compositionally biased region" description="Basic and acidic residues" evidence="1">
    <location>
        <begin position="722"/>
        <end position="748"/>
    </location>
</feature>
<dbReference type="PANTHER" id="PTHR38426">
    <property type="entry name" value="MAINTENANCE OF TELOMERE CAPPING PROTEIN 4"/>
    <property type="match status" value="1"/>
</dbReference>
<dbReference type="EMBL" id="ML986578">
    <property type="protein sequence ID" value="KAF2271105.1"/>
    <property type="molecule type" value="Genomic_DNA"/>
</dbReference>
<feature type="region of interest" description="Disordered" evidence="1">
    <location>
        <begin position="1"/>
        <end position="70"/>
    </location>
</feature>
<feature type="region of interest" description="Disordered" evidence="1">
    <location>
        <begin position="783"/>
        <end position="808"/>
    </location>
</feature>
<dbReference type="AlphaFoldDB" id="A0A9P4TS77"/>
<dbReference type="Proteomes" id="UP000800093">
    <property type="component" value="Unassembled WGS sequence"/>
</dbReference>
<feature type="region of interest" description="Disordered" evidence="1">
    <location>
        <begin position="99"/>
        <end position="176"/>
    </location>
</feature>
<feature type="compositionally biased region" description="Basic and acidic residues" evidence="1">
    <location>
        <begin position="165"/>
        <end position="176"/>
    </location>
</feature>
<feature type="compositionally biased region" description="Polar residues" evidence="1">
    <location>
        <begin position="192"/>
        <end position="203"/>
    </location>
</feature>
<keyword evidence="2" id="KW-0812">Transmembrane</keyword>
<feature type="region of interest" description="Disordered" evidence="1">
    <location>
        <begin position="192"/>
        <end position="212"/>
    </location>
</feature>
<feature type="compositionally biased region" description="Basic and acidic residues" evidence="1">
    <location>
        <begin position="517"/>
        <end position="528"/>
    </location>
</feature>
<evidence type="ECO:0000256" key="1">
    <source>
        <dbReference type="SAM" id="MobiDB-lite"/>
    </source>
</evidence>